<dbReference type="CDD" id="cd03177">
    <property type="entry name" value="GST_C_Delta_Epsilon"/>
    <property type="match status" value="1"/>
</dbReference>
<dbReference type="InterPro" id="IPR004045">
    <property type="entry name" value="Glutathione_S-Trfase_N"/>
</dbReference>
<sequence>MAPKLYINPISPPARAVLMCANVLGVELKLVNVNLLHADNLKEEYWKKNPQCTVPLLEEEDGFILPDSHAIMAYLVAQYGKNDSLYPKNDNRQRAIIDHRLHFDSSVLFNRGLCISKPLMLFGEEPSEEREPSEEKQRNLREAYQILDKIIEQSGTKFIAGNTITLADFSIFASLITFHIFFPCSDFPYIIAYVERFKKLPCFEINKEGLEIFSQLCSDAFKKRRK</sequence>
<feature type="domain" description="GST C-terminal" evidence="3">
    <location>
        <begin position="90"/>
        <end position="226"/>
    </location>
</feature>
<evidence type="ECO:0000313" key="4">
    <source>
        <dbReference type="EMBL" id="AJE61305.1"/>
    </source>
</evidence>
<accession>A0A0C4X6V8</accession>
<dbReference type="EMBL" id="KP258217">
    <property type="protein sequence ID" value="AJE61305.1"/>
    <property type="molecule type" value="mRNA"/>
</dbReference>
<name>A0A0C4X6V8_9CUCU</name>
<comment type="subunit">
    <text evidence="1">Homodimer.</text>
</comment>
<dbReference type="GO" id="GO:0004364">
    <property type="term" value="F:glutathione transferase activity"/>
    <property type="evidence" value="ECO:0007669"/>
    <property type="project" value="UniProtKB-EC"/>
</dbReference>
<dbReference type="SFLD" id="SFLDS00019">
    <property type="entry name" value="Glutathione_Transferase_(cytos"/>
    <property type="match status" value="1"/>
</dbReference>
<dbReference type="InterPro" id="IPR036249">
    <property type="entry name" value="Thioredoxin-like_sf"/>
</dbReference>
<dbReference type="FunFam" id="1.20.1050.10:FF:000007">
    <property type="entry name" value="Glutathione S-transferase 1-1"/>
    <property type="match status" value="1"/>
</dbReference>
<dbReference type="Gene3D" id="3.40.30.10">
    <property type="entry name" value="Glutaredoxin"/>
    <property type="match status" value="1"/>
</dbReference>
<evidence type="ECO:0000259" key="3">
    <source>
        <dbReference type="PROSITE" id="PS50405"/>
    </source>
</evidence>
<dbReference type="SUPFAM" id="SSF52833">
    <property type="entry name" value="Thioredoxin-like"/>
    <property type="match status" value="1"/>
</dbReference>
<dbReference type="PANTHER" id="PTHR43969">
    <property type="entry name" value="GLUTATHIONE S TRANSFERASE D10, ISOFORM A-RELATED"/>
    <property type="match status" value="1"/>
</dbReference>
<reference evidence="4" key="1">
    <citation type="submission" date="2014-12" db="EMBL/GenBank/DDBJ databases">
        <title>Nine GSTs of the Chinese white pine beetle, Dendroctonus armandi (Curculionidae: Scolytinae), and their transcript levels under different development stages and treatments.</title>
        <authorList>
            <person name="Dai L."/>
            <person name="Chen H."/>
        </authorList>
    </citation>
    <scope>NUCLEOTIDE SEQUENCE</scope>
</reference>
<dbReference type="PANTHER" id="PTHR43969:SF9">
    <property type="entry name" value="GLUTATHIONE S TRANSFERASE D10, ISOFORM A-RELATED"/>
    <property type="match status" value="1"/>
</dbReference>
<dbReference type="SFLD" id="SFLDG01153">
    <property type="entry name" value="Main.4:_Theta-like"/>
    <property type="match status" value="1"/>
</dbReference>
<dbReference type="Pfam" id="PF14497">
    <property type="entry name" value="GST_C_3"/>
    <property type="match status" value="1"/>
</dbReference>
<dbReference type="SUPFAM" id="SSF47616">
    <property type="entry name" value="GST C-terminal domain-like"/>
    <property type="match status" value="1"/>
</dbReference>
<dbReference type="Gene3D" id="1.20.1050.10">
    <property type="match status" value="1"/>
</dbReference>
<evidence type="ECO:0000259" key="2">
    <source>
        <dbReference type="PROSITE" id="PS50404"/>
    </source>
</evidence>
<dbReference type="PROSITE" id="PS50404">
    <property type="entry name" value="GST_NTER"/>
    <property type="match status" value="1"/>
</dbReference>
<dbReference type="EC" id="2.5.1.18" evidence="4"/>
<dbReference type="InterPro" id="IPR040079">
    <property type="entry name" value="Glutathione_S-Trfase"/>
</dbReference>
<feature type="domain" description="GST N-terminal" evidence="2">
    <location>
        <begin position="1"/>
        <end position="83"/>
    </location>
</feature>
<keyword evidence="4" id="KW-0808">Transferase</keyword>
<evidence type="ECO:0000256" key="1">
    <source>
        <dbReference type="ARBA" id="ARBA00011738"/>
    </source>
</evidence>
<dbReference type="InterPro" id="IPR004046">
    <property type="entry name" value="GST_C"/>
</dbReference>
<dbReference type="SFLD" id="SFLDG00358">
    <property type="entry name" value="Main_(cytGST)"/>
    <property type="match status" value="1"/>
</dbReference>
<gene>
    <name evidence="4" type="primary">GSTe6</name>
</gene>
<protein>
    <submittedName>
        <fullName evidence="4">Glutathione S-transeferase</fullName>
        <ecNumber evidence="4">2.5.1.18</ecNumber>
    </submittedName>
</protein>
<dbReference type="FunFam" id="3.40.30.10:FF:000034">
    <property type="entry name" value="glutathione S-transferase 1"/>
    <property type="match status" value="1"/>
</dbReference>
<dbReference type="PROSITE" id="PS50405">
    <property type="entry name" value="GST_CTER"/>
    <property type="match status" value="1"/>
</dbReference>
<dbReference type="AlphaFoldDB" id="A0A0C4X6V8"/>
<dbReference type="InterPro" id="IPR010987">
    <property type="entry name" value="Glutathione-S-Trfase_C-like"/>
</dbReference>
<dbReference type="GO" id="GO:0006749">
    <property type="term" value="P:glutathione metabolic process"/>
    <property type="evidence" value="ECO:0007669"/>
    <property type="project" value="TreeGrafter"/>
</dbReference>
<dbReference type="Pfam" id="PF13417">
    <property type="entry name" value="GST_N_3"/>
    <property type="match status" value="1"/>
</dbReference>
<proteinExistence type="evidence at transcript level"/>
<organism evidence="4">
    <name type="scientific">Dendroctonus armandi</name>
    <dbReference type="NCBI Taxonomy" id="77159"/>
    <lineage>
        <taxon>Eukaryota</taxon>
        <taxon>Metazoa</taxon>
        <taxon>Ecdysozoa</taxon>
        <taxon>Arthropoda</taxon>
        <taxon>Hexapoda</taxon>
        <taxon>Insecta</taxon>
        <taxon>Pterygota</taxon>
        <taxon>Neoptera</taxon>
        <taxon>Endopterygota</taxon>
        <taxon>Coleoptera</taxon>
        <taxon>Polyphaga</taxon>
        <taxon>Cucujiformia</taxon>
        <taxon>Curculionidae</taxon>
        <taxon>Scolytinae</taxon>
        <taxon>Dendroctonus</taxon>
    </lineage>
</organism>
<dbReference type="InterPro" id="IPR036282">
    <property type="entry name" value="Glutathione-S-Trfase_C_sf"/>
</dbReference>